<dbReference type="InterPro" id="IPR055411">
    <property type="entry name" value="LRR_FXL15/At3g58940/PEG3-like"/>
</dbReference>
<dbReference type="PANTHER" id="PTHR31900">
    <property type="entry name" value="F-BOX/RNI SUPERFAMILY PROTEIN-RELATED"/>
    <property type="match status" value="1"/>
</dbReference>
<dbReference type="EMBL" id="CM002869">
    <property type="protein sequence ID" value="KFK43638.1"/>
    <property type="molecule type" value="Genomic_DNA"/>
</dbReference>
<evidence type="ECO:0000313" key="3">
    <source>
        <dbReference type="Proteomes" id="UP000029120"/>
    </source>
</evidence>
<proteinExistence type="predicted"/>
<dbReference type="Pfam" id="PF08387">
    <property type="entry name" value="FBD"/>
    <property type="match status" value="1"/>
</dbReference>
<dbReference type="PANTHER" id="PTHR31900:SF33">
    <property type="entry name" value="PROTEIN WITH RNI-LIKE_FBD-LIKE DOMAIN"/>
    <property type="match status" value="1"/>
</dbReference>
<dbReference type="AlphaFoldDB" id="A0A087HND6"/>
<feature type="domain" description="FBD" evidence="1">
    <location>
        <begin position="336"/>
        <end position="411"/>
    </location>
</feature>
<dbReference type="OMA" id="SARHMII"/>
<name>A0A087HND6_ARAAL</name>
<dbReference type="InterPro" id="IPR050232">
    <property type="entry name" value="FBL13/AtMIF1-like"/>
</dbReference>
<evidence type="ECO:0000313" key="2">
    <source>
        <dbReference type="EMBL" id="KFK43638.1"/>
    </source>
</evidence>
<dbReference type="Gene3D" id="3.80.10.10">
    <property type="entry name" value="Ribonuclease Inhibitor"/>
    <property type="match status" value="1"/>
</dbReference>
<dbReference type="SMART" id="SM00579">
    <property type="entry name" value="FBD"/>
    <property type="match status" value="1"/>
</dbReference>
<dbReference type="OrthoDB" id="612216at2759"/>
<reference evidence="3" key="1">
    <citation type="journal article" date="2015" name="Nat. Plants">
        <title>Genome expansion of Arabis alpina linked with retrotransposition and reduced symmetric DNA methylation.</title>
        <authorList>
            <person name="Willing E.M."/>
            <person name="Rawat V."/>
            <person name="Mandakova T."/>
            <person name="Maumus F."/>
            <person name="James G.V."/>
            <person name="Nordstroem K.J."/>
            <person name="Becker C."/>
            <person name="Warthmann N."/>
            <person name="Chica C."/>
            <person name="Szarzynska B."/>
            <person name="Zytnicki M."/>
            <person name="Albani M.C."/>
            <person name="Kiefer C."/>
            <person name="Bergonzi S."/>
            <person name="Castaings L."/>
            <person name="Mateos J.L."/>
            <person name="Berns M.C."/>
            <person name="Bujdoso N."/>
            <person name="Piofczyk T."/>
            <person name="de Lorenzo L."/>
            <person name="Barrero-Sicilia C."/>
            <person name="Mateos I."/>
            <person name="Piednoel M."/>
            <person name="Hagmann J."/>
            <person name="Chen-Min-Tao R."/>
            <person name="Iglesias-Fernandez R."/>
            <person name="Schuster S.C."/>
            <person name="Alonso-Blanco C."/>
            <person name="Roudier F."/>
            <person name="Carbonero P."/>
            <person name="Paz-Ares J."/>
            <person name="Davis S.J."/>
            <person name="Pecinka A."/>
            <person name="Quesneville H."/>
            <person name="Colot V."/>
            <person name="Lysak M.A."/>
            <person name="Weigel D."/>
            <person name="Coupland G."/>
            <person name="Schneeberger K."/>
        </authorList>
    </citation>
    <scope>NUCLEOTIDE SEQUENCE [LARGE SCALE GENOMIC DNA]</scope>
    <source>
        <strain evidence="3">cv. Pajares</strain>
    </source>
</reference>
<organism evidence="2 3">
    <name type="scientific">Arabis alpina</name>
    <name type="common">Alpine rock-cress</name>
    <dbReference type="NCBI Taxonomy" id="50452"/>
    <lineage>
        <taxon>Eukaryota</taxon>
        <taxon>Viridiplantae</taxon>
        <taxon>Streptophyta</taxon>
        <taxon>Embryophyta</taxon>
        <taxon>Tracheophyta</taxon>
        <taxon>Spermatophyta</taxon>
        <taxon>Magnoliopsida</taxon>
        <taxon>eudicotyledons</taxon>
        <taxon>Gunneridae</taxon>
        <taxon>Pentapetalae</taxon>
        <taxon>rosids</taxon>
        <taxon>malvids</taxon>
        <taxon>Brassicales</taxon>
        <taxon>Brassicaceae</taxon>
        <taxon>Arabideae</taxon>
        <taxon>Arabis</taxon>
    </lineage>
</organism>
<sequence>MKTSVLATRWKKHWLHVPVLELTYRDFSSEGVFISFIDRFLIDSLLQKLKVKSSDVEIQGFTDRIGTAINRRIQHLDLKGCRYYQDDVDGLMYPFSEFMPLTLYTCKTLVSLKLSRFALDDVHVVVSLPCLKLLDLRKISWLGSMTLEKLLSGCPALEELILCRAFYDEPEVMRVRSRSLKRFCVPFKRGYSSFAREKYILEIDAPELEYLSLKEDHFDIRLVKSLTSLFTIDLDIEFGIVFGPEKRDEFCDFLNGITSVRHMIISQQTVKALDCYFKVGPIPKFNNLSRLQAVFPSSSLQFLPALLESFPNLKHLILRIVYSEETEAFQVLNVPRCFVSTLERVEIGLFDWGEEELKIASNILENSSVLKKLILRFAYLSYPRGWVSDSDIYEELNKLTKCSRGCQILIDYEAP</sequence>
<accession>A0A087HND6</accession>
<dbReference type="InterPro" id="IPR032675">
    <property type="entry name" value="LRR_dom_sf"/>
</dbReference>
<dbReference type="Gramene" id="KFK43638">
    <property type="protein sequence ID" value="KFK43638"/>
    <property type="gene ID" value="AALP_AA1G152600"/>
</dbReference>
<dbReference type="InterPro" id="IPR006566">
    <property type="entry name" value="FBD"/>
</dbReference>
<dbReference type="SUPFAM" id="SSF52047">
    <property type="entry name" value="RNI-like"/>
    <property type="match status" value="1"/>
</dbReference>
<gene>
    <name evidence="2" type="ordered locus">AALP_Aa1g152600</name>
</gene>
<dbReference type="Pfam" id="PF24758">
    <property type="entry name" value="LRR_At5g56370"/>
    <property type="match status" value="1"/>
</dbReference>
<dbReference type="Proteomes" id="UP000029120">
    <property type="component" value="Chromosome 1"/>
</dbReference>
<protein>
    <recommendedName>
        <fullName evidence="1">FBD domain-containing protein</fullName>
    </recommendedName>
</protein>
<keyword evidence="3" id="KW-1185">Reference proteome</keyword>
<evidence type="ECO:0000259" key="1">
    <source>
        <dbReference type="SMART" id="SM00579"/>
    </source>
</evidence>